<dbReference type="EMBL" id="CABFNQ020000725">
    <property type="protein sequence ID" value="CAH0026709.1"/>
    <property type="molecule type" value="Genomic_DNA"/>
</dbReference>
<accession>A0A9N9YRY1</accession>
<dbReference type="InterPro" id="IPR036869">
    <property type="entry name" value="J_dom_sf"/>
</dbReference>
<dbReference type="InterPro" id="IPR036671">
    <property type="entry name" value="DPH_MB_sf"/>
</dbReference>
<evidence type="ECO:0000313" key="8">
    <source>
        <dbReference type="EMBL" id="CAH0026709.1"/>
    </source>
</evidence>
<dbReference type="PANTHER" id="PTHR28041:SF1">
    <property type="entry name" value="LARGE RIBOSOMAL SUBUNIT PROTEIN ML59"/>
    <property type="match status" value="1"/>
</dbReference>
<dbReference type="Pfam" id="PF18126">
    <property type="entry name" value="Mitoc_mL59"/>
    <property type="match status" value="1"/>
</dbReference>
<feature type="domain" description="DPH-type MB" evidence="7">
    <location>
        <begin position="269"/>
        <end position="331"/>
    </location>
</feature>
<dbReference type="PROSITE" id="PS50076">
    <property type="entry name" value="DNAJ_2"/>
    <property type="match status" value="1"/>
</dbReference>
<feature type="domain" description="J" evidence="6">
    <location>
        <begin position="172"/>
        <end position="246"/>
    </location>
</feature>
<comment type="caution">
    <text evidence="8">The sequence shown here is derived from an EMBL/GenBank/DDBJ whole genome shotgun (WGS) entry which is preliminary data.</text>
</comment>
<dbReference type="SUPFAM" id="SSF46565">
    <property type="entry name" value="Chaperone J-domain"/>
    <property type="match status" value="1"/>
</dbReference>
<evidence type="ECO:0000256" key="5">
    <source>
        <dbReference type="ARBA" id="ARBA00023004"/>
    </source>
</evidence>
<dbReference type="Pfam" id="PF05207">
    <property type="entry name" value="Zn_ribbon_CSL"/>
    <property type="match status" value="1"/>
</dbReference>
<evidence type="ECO:0000259" key="7">
    <source>
        <dbReference type="PROSITE" id="PS51074"/>
    </source>
</evidence>
<comment type="function">
    <text evidence="1">Required for the first step of diphthamide biosynthesis, the transfer of 3-amino-3-carboxypropyl from S-adenosyl-L-methionine to a histidine residue. Diphthamide is a post-translational modification of histidine which occurs in elongation factor 2.</text>
</comment>
<feature type="non-terminal residue" evidence="8">
    <location>
        <position position="1"/>
    </location>
</feature>
<comment type="similarity">
    <text evidence="2">Belongs to the DPH4 family.</text>
</comment>
<dbReference type="CDD" id="cd06257">
    <property type="entry name" value="DnaJ"/>
    <property type="match status" value="1"/>
</dbReference>
<keyword evidence="5" id="KW-0408">Iron</keyword>
<evidence type="ECO:0000313" key="9">
    <source>
        <dbReference type="Proteomes" id="UP000696573"/>
    </source>
</evidence>
<proteinExistence type="inferred from homology"/>
<dbReference type="AlphaFoldDB" id="A0A9N9YRY1"/>
<evidence type="ECO:0000256" key="4">
    <source>
        <dbReference type="ARBA" id="ARBA00022723"/>
    </source>
</evidence>
<dbReference type="Gene3D" id="3.10.660.10">
    <property type="entry name" value="DPH Zinc finger"/>
    <property type="match status" value="1"/>
</dbReference>
<keyword evidence="9" id="KW-1185">Reference proteome</keyword>
<dbReference type="SUPFAM" id="SSF144217">
    <property type="entry name" value="CSL zinc finger"/>
    <property type="match status" value="1"/>
</dbReference>
<reference evidence="8" key="1">
    <citation type="submission" date="2021-10" db="EMBL/GenBank/DDBJ databases">
        <authorList>
            <person name="Piombo E."/>
        </authorList>
    </citation>
    <scope>NUCLEOTIDE SEQUENCE</scope>
</reference>
<protein>
    <recommendedName>
        <fullName evidence="3">Diphthamide biosynthesis protein 4</fullName>
    </recommendedName>
</protein>
<dbReference type="GO" id="GO:0046872">
    <property type="term" value="F:metal ion binding"/>
    <property type="evidence" value="ECO:0007669"/>
    <property type="project" value="UniProtKB-KW"/>
</dbReference>
<dbReference type="PANTHER" id="PTHR28041">
    <property type="entry name" value="54S RIBOSOMAL PROTEIN L25, MITOCHONDRIAL"/>
    <property type="match status" value="1"/>
</dbReference>
<gene>
    <name evidence="8" type="ORF">CRHIZ90672A_00002811</name>
</gene>
<dbReference type="GO" id="GO:0005762">
    <property type="term" value="C:mitochondrial large ribosomal subunit"/>
    <property type="evidence" value="ECO:0007669"/>
    <property type="project" value="InterPro"/>
</dbReference>
<evidence type="ECO:0000256" key="3">
    <source>
        <dbReference type="ARBA" id="ARBA00021797"/>
    </source>
</evidence>
<evidence type="ECO:0000259" key="6">
    <source>
        <dbReference type="PROSITE" id="PS50076"/>
    </source>
</evidence>
<dbReference type="Gene3D" id="1.10.287.110">
    <property type="entry name" value="DnaJ domain"/>
    <property type="match status" value="1"/>
</dbReference>
<evidence type="ECO:0000256" key="1">
    <source>
        <dbReference type="ARBA" id="ARBA00003474"/>
    </source>
</evidence>
<dbReference type="GO" id="GO:0003735">
    <property type="term" value="F:structural constituent of ribosome"/>
    <property type="evidence" value="ECO:0007669"/>
    <property type="project" value="InterPro"/>
</dbReference>
<evidence type="ECO:0000256" key="2">
    <source>
        <dbReference type="ARBA" id="ARBA00006169"/>
    </source>
</evidence>
<dbReference type="Pfam" id="PF00226">
    <property type="entry name" value="DnaJ"/>
    <property type="match status" value="1"/>
</dbReference>
<dbReference type="Proteomes" id="UP000696573">
    <property type="component" value="Unassembled WGS sequence"/>
</dbReference>
<dbReference type="InterPro" id="IPR037507">
    <property type="entry name" value="Ribosomal_mL59"/>
</dbReference>
<dbReference type="InterPro" id="IPR001623">
    <property type="entry name" value="DnaJ_domain"/>
</dbReference>
<sequence>MASSAKNYIQLAKSLPEPLQRFFARWPPAAIVPEGTPKTLYQERRANPFEFFKNPATGKMQDPVYSNRRQAQLVKMAREHGVEHLLPESKKGTAYRLAYRVEHGLRVKGTGVGQSVKGHIHERHMIAKMEARRKAMLEMPKLIKTWKRVSLISASLAARGEMEEIKTPAAVSHYQVLNLTQSLVDSHHNPSTLIKRAYHRALLQNHPDKAARSPASSSTFYSVDQITAAYTVLSSPRDRAAYDASARLLSQQQHGGGHDDPTSVQFRTGVENVDLDDLPFDEGEDVWYRSCRCGNDRGYVFGEDDLEEVGGEGELMVGCLDCSLWLNVHFAQVDNDDTAGTYRPWPLELPKRASTVVGDSPSSVNKFLI</sequence>
<name>A0A9N9YRY1_9HYPO</name>
<dbReference type="SMART" id="SM00271">
    <property type="entry name" value="DnaJ"/>
    <property type="match status" value="1"/>
</dbReference>
<keyword evidence="4" id="KW-0479">Metal-binding</keyword>
<dbReference type="OrthoDB" id="18529at2759"/>
<dbReference type="InterPro" id="IPR040922">
    <property type="entry name" value="Ribosomal_mL59_dom"/>
</dbReference>
<dbReference type="PROSITE" id="PS51074">
    <property type="entry name" value="DPH_MB"/>
    <property type="match status" value="1"/>
</dbReference>
<dbReference type="InterPro" id="IPR007872">
    <property type="entry name" value="DPH_MB_dom"/>
</dbReference>
<organism evidence="8 9">
    <name type="scientific">Clonostachys rhizophaga</name>
    <dbReference type="NCBI Taxonomy" id="160324"/>
    <lineage>
        <taxon>Eukaryota</taxon>
        <taxon>Fungi</taxon>
        <taxon>Dikarya</taxon>
        <taxon>Ascomycota</taxon>
        <taxon>Pezizomycotina</taxon>
        <taxon>Sordariomycetes</taxon>
        <taxon>Hypocreomycetidae</taxon>
        <taxon>Hypocreales</taxon>
        <taxon>Bionectriaceae</taxon>
        <taxon>Clonostachys</taxon>
    </lineage>
</organism>